<proteinExistence type="predicted"/>
<organism evidence="8 9">
    <name type="scientific">Ficus carica</name>
    <name type="common">Common fig</name>
    <dbReference type="NCBI Taxonomy" id="3494"/>
    <lineage>
        <taxon>Eukaryota</taxon>
        <taxon>Viridiplantae</taxon>
        <taxon>Streptophyta</taxon>
        <taxon>Embryophyta</taxon>
        <taxon>Tracheophyta</taxon>
        <taxon>Spermatophyta</taxon>
        <taxon>Magnoliopsida</taxon>
        <taxon>eudicotyledons</taxon>
        <taxon>Gunneridae</taxon>
        <taxon>Pentapetalae</taxon>
        <taxon>rosids</taxon>
        <taxon>fabids</taxon>
        <taxon>Rosales</taxon>
        <taxon>Moraceae</taxon>
        <taxon>Ficeae</taxon>
        <taxon>Ficus</taxon>
    </lineage>
</organism>
<feature type="region of interest" description="Disordered" evidence="5">
    <location>
        <begin position="1"/>
        <end position="26"/>
    </location>
</feature>
<evidence type="ECO:0000259" key="7">
    <source>
        <dbReference type="Pfam" id="PF03168"/>
    </source>
</evidence>
<feature type="transmembrane region" description="Helical" evidence="6">
    <location>
        <begin position="48"/>
        <end position="67"/>
    </location>
</feature>
<dbReference type="Pfam" id="PF03168">
    <property type="entry name" value="LEA_2"/>
    <property type="match status" value="1"/>
</dbReference>
<gene>
    <name evidence="8" type="ORF">TIFTF001_008771</name>
</gene>
<keyword evidence="9" id="KW-1185">Reference proteome</keyword>
<feature type="domain" description="Late embryogenesis abundant protein LEA-2 subgroup" evidence="7">
    <location>
        <begin position="100"/>
        <end position="202"/>
    </location>
</feature>
<comment type="caution">
    <text evidence="8">The sequence shown here is derived from an EMBL/GenBank/DDBJ whole genome shotgun (WGS) entry which is preliminary data.</text>
</comment>
<comment type="subcellular location">
    <subcellularLocation>
        <location evidence="1">Membrane</location>
        <topology evidence="1">Single-pass membrane protein</topology>
    </subcellularLocation>
</comment>
<dbReference type="PANTHER" id="PTHR31415:SF4">
    <property type="entry name" value="NDR1_HIN1-LIKE PROTEIN 3"/>
    <property type="match status" value="1"/>
</dbReference>
<accession>A0AA87ZT22</accession>
<dbReference type="GO" id="GO:0005886">
    <property type="term" value="C:plasma membrane"/>
    <property type="evidence" value="ECO:0007669"/>
    <property type="project" value="TreeGrafter"/>
</dbReference>
<dbReference type="AlphaFoldDB" id="A0AA87ZT22"/>
<name>A0AA87ZT22_FICCA</name>
<dbReference type="EMBL" id="BTGU01000009">
    <property type="protein sequence ID" value="GMN39532.1"/>
    <property type="molecule type" value="Genomic_DNA"/>
</dbReference>
<keyword evidence="3 6" id="KW-1133">Transmembrane helix</keyword>
<evidence type="ECO:0000256" key="6">
    <source>
        <dbReference type="SAM" id="Phobius"/>
    </source>
</evidence>
<evidence type="ECO:0000256" key="4">
    <source>
        <dbReference type="ARBA" id="ARBA00023136"/>
    </source>
</evidence>
<evidence type="ECO:0000256" key="1">
    <source>
        <dbReference type="ARBA" id="ARBA00004167"/>
    </source>
</evidence>
<keyword evidence="4 6" id="KW-0472">Membrane</keyword>
<dbReference type="InterPro" id="IPR004864">
    <property type="entry name" value="LEA_2"/>
</dbReference>
<dbReference type="GO" id="GO:0009506">
    <property type="term" value="C:plasmodesma"/>
    <property type="evidence" value="ECO:0007669"/>
    <property type="project" value="TreeGrafter"/>
</dbReference>
<reference evidence="8" key="1">
    <citation type="submission" date="2023-07" db="EMBL/GenBank/DDBJ databases">
        <title>draft genome sequence of fig (Ficus carica).</title>
        <authorList>
            <person name="Takahashi T."/>
            <person name="Nishimura K."/>
        </authorList>
    </citation>
    <scope>NUCLEOTIDE SEQUENCE</scope>
</reference>
<protein>
    <recommendedName>
        <fullName evidence="7">Late embryogenesis abundant protein LEA-2 subgroup domain-containing protein</fullName>
    </recommendedName>
</protein>
<dbReference type="InterPro" id="IPR044839">
    <property type="entry name" value="NDR1-like"/>
</dbReference>
<dbReference type="Proteomes" id="UP001187192">
    <property type="component" value="Unassembled WGS sequence"/>
</dbReference>
<dbReference type="PANTHER" id="PTHR31415">
    <property type="entry name" value="OS05G0367900 PROTEIN"/>
    <property type="match status" value="1"/>
</dbReference>
<dbReference type="GO" id="GO:0098542">
    <property type="term" value="P:defense response to other organism"/>
    <property type="evidence" value="ECO:0007669"/>
    <property type="project" value="InterPro"/>
</dbReference>
<sequence length="228" mass="25763">MAETAHLNGAYYGPSIPPPSRPSKSSYRPSRGGDCCCCGCLFSLVFKLILTVVITIGLAALIIWLIFRPNRVKFHVTDATLTEFNLTTDSQLRYNLALNFTIRNPNKRIGIYYDRIEARPSFEDVRFDSQMLSTFYQGHKNTTDLSAVFKGQHLVVLDAKKQSELDVQKKAGIYDIDVKLYLRIRLKFGAVKSWRLKPKIECDLKVPISADGKTPGVGFERTKCSLDF</sequence>
<keyword evidence="2 6" id="KW-0812">Transmembrane</keyword>
<evidence type="ECO:0000256" key="3">
    <source>
        <dbReference type="ARBA" id="ARBA00022989"/>
    </source>
</evidence>
<evidence type="ECO:0000313" key="9">
    <source>
        <dbReference type="Proteomes" id="UP001187192"/>
    </source>
</evidence>
<evidence type="ECO:0000313" key="8">
    <source>
        <dbReference type="EMBL" id="GMN39532.1"/>
    </source>
</evidence>
<evidence type="ECO:0000256" key="5">
    <source>
        <dbReference type="SAM" id="MobiDB-lite"/>
    </source>
</evidence>
<evidence type="ECO:0000256" key="2">
    <source>
        <dbReference type="ARBA" id="ARBA00022692"/>
    </source>
</evidence>
<dbReference type="Gramene" id="FCD_00017367-RA">
    <property type="protein sequence ID" value="FCD_00017367-RA:cds"/>
    <property type="gene ID" value="FCD_00017367"/>
</dbReference>